<comment type="caution">
    <text evidence="2">The sequence shown here is derived from an EMBL/GenBank/DDBJ whole genome shotgun (WGS) entry which is preliminary data.</text>
</comment>
<evidence type="ECO:0000256" key="1">
    <source>
        <dbReference type="SAM" id="MobiDB-lite"/>
    </source>
</evidence>
<reference evidence="2" key="1">
    <citation type="submission" date="2019-08" db="EMBL/GenBank/DDBJ databases">
        <title>The improved chromosome-level genome for the pearl oyster Pinctada fucata martensii using PacBio sequencing and Hi-C.</title>
        <authorList>
            <person name="Zheng Z."/>
        </authorList>
    </citation>
    <scope>NUCLEOTIDE SEQUENCE</scope>
    <source>
        <strain evidence="2">ZZ-2019</strain>
        <tissue evidence="2">Adductor muscle</tissue>
    </source>
</reference>
<gene>
    <name evidence="2" type="ORF">FSP39_025267</name>
</gene>
<dbReference type="Proteomes" id="UP001186944">
    <property type="component" value="Unassembled WGS sequence"/>
</dbReference>
<feature type="region of interest" description="Disordered" evidence="1">
    <location>
        <begin position="96"/>
        <end position="143"/>
    </location>
</feature>
<feature type="compositionally biased region" description="Basic residues" evidence="1">
    <location>
        <begin position="106"/>
        <end position="116"/>
    </location>
</feature>
<evidence type="ECO:0000313" key="3">
    <source>
        <dbReference type="Proteomes" id="UP001186944"/>
    </source>
</evidence>
<evidence type="ECO:0000313" key="2">
    <source>
        <dbReference type="EMBL" id="KAK3105438.1"/>
    </source>
</evidence>
<name>A0AA88YPJ4_PINIB</name>
<dbReference type="EMBL" id="VSWD01000004">
    <property type="protein sequence ID" value="KAK3105438.1"/>
    <property type="molecule type" value="Genomic_DNA"/>
</dbReference>
<protein>
    <submittedName>
        <fullName evidence="2">Uncharacterized protein</fullName>
    </submittedName>
</protein>
<dbReference type="AlphaFoldDB" id="A0AA88YPJ4"/>
<keyword evidence="3" id="KW-1185">Reference proteome</keyword>
<organism evidence="2 3">
    <name type="scientific">Pinctada imbricata</name>
    <name type="common">Atlantic pearl-oyster</name>
    <name type="synonym">Pinctada martensii</name>
    <dbReference type="NCBI Taxonomy" id="66713"/>
    <lineage>
        <taxon>Eukaryota</taxon>
        <taxon>Metazoa</taxon>
        <taxon>Spiralia</taxon>
        <taxon>Lophotrochozoa</taxon>
        <taxon>Mollusca</taxon>
        <taxon>Bivalvia</taxon>
        <taxon>Autobranchia</taxon>
        <taxon>Pteriomorphia</taxon>
        <taxon>Pterioida</taxon>
        <taxon>Pterioidea</taxon>
        <taxon>Pteriidae</taxon>
        <taxon>Pinctada</taxon>
    </lineage>
</organism>
<proteinExistence type="predicted"/>
<sequence length="143" mass="16515">MQNHKADKHRKRRRRDKERQAQHRNIKLKGLHINKRDQWATGADLGRPSATQIAEGCFDESSLNTGEDSLVLKDSVVGRCSIHCFRNHSFFGVKHKIDNSENQKPKAYKIRIKQKPKQTNTKTPPHEKKRTPDMGVRPGAQEE</sequence>
<accession>A0AA88YPJ4</accession>
<feature type="region of interest" description="Disordered" evidence="1">
    <location>
        <begin position="1"/>
        <end position="23"/>
    </location>
</feature>